<name>B7KEK3_GLOC7</name>
<feature type="domain" description="BPL/LPL catalytic" evidence="2">
    <location>
        <begin position="20"/>
        <end position="207"/>
    </location>
</feature>
<dbReference type="RefSeq" id="WP_012597975.1">
    <property type="nucleotide sequence ID" value="NC_011729.1"/>
</dbReference>
<gene>
    <name evidence="3" type="ordered locus">PCC7424_0566</name>
</gene>
<dbReference type="PANTHER" id="PTHR12835:SF5">
    <property type="entry name" value="BIOTIN--PROTEIN LIGASE"/>
    <property type="match status" value="1"/>
</dbReference>
<dbReference type="GO" id="GO:0004077">
    <property type="term" value="F:biotin--[biotin carboxyl-carrier protein] ligase activity"/>
    <property type="evidence" value="ECO:0007669"/>
    <property type="project" value="InterPro"/>
</dbReference>
<dbReference type="GO" id="GO:0005737">
    <property type="term" value="C:cytoplasm"/>
    <property type="evidence" value="ECO:0007669"/>
    <property type="project" value="TreeGrafter"/>
</dbReference>
<dbReference type="STRING" id="65393.PCC7424_0566"/>
<dbReference type="AlphaFoldDB" id="B7KEK3"/>
<dbReference type="Pfam" id="PF03099">
    <property type="entry name" value="BPL_LplA_LipB"/>
    <property type="match status" value="1"/>
</dbReference>
<dbReference type="NCBIfam" id="TIGR00121">
    <property type="entry name" value="birA_ligase"/>
    <property type="match status" value="1"/>
</dbReference>
<evidence type="ECO:0000259" key="2">
    <source>
        <dbReference type="PROSITE" id="PS51733"/>
    </source>
</evidence>
<dbReference type="InterPro" id="IPR004143">
    <property type="entry name" value="BPL_LPL_catalytic"/>
</dbReference>
<dbReference type="CDD" id="cd16442">
    <property type="entry name" value="BPL"/>
    <property type="match status" value="1"/>
</dbReference>
<keyword evidence="4" id="KW-1185">Reference proteome</keyword>
<dbReference type="EMBL" id="CP001291">
    <property type="protein sequence ID" value="ACK69028.1"/>
    <property type="molecule type" value="Genomic_DNA"/>
</dbReference>
<dbReference type="PANTHER" id="PTHR12835">
    <property type="entry name" value="BIOTIN PROTEIN LIGASE"/>
    <property type="match status" value="1"/>
</dbReference>
<dbReference type="PROSITE" id="PS51733">
    <property type="entry name" value="BPL_LPL_CATALYTIC"/>
    <property type="match status" value="1"/>
</dbReference>
<sequence>MLYSFEFLIVTLNQHQLDNALTKMITPEQREQLSFYLYDRIESTNDICWKLIEQGNQTPLIVIATEQTAGRGQWGRIWQSPPGGLYLSLGLSLEMSALNAPHLTLWSAWGICESLHHHHIPLFLKWPNDLILERRKLGGIKTETRIHQEIISSAVIGVGINWSNSVPQTGINLYSWIKDQRDPPIHSLEELAALTITGILIGYERYRQKGIKPILEDYLKRLQSQGKRVMVNGSPGIVVGVTPQGELQVQLYSSGARTMINLPPGSISLGYD</sequence>
<evidence type="ECO:0000256" key="1">
    <source>
        <dbReference type="ARBA" id="ARBA00022598"/>
    </source>
</evidence>
<dbReference type="Gene3D" id="3.30.930.10">
    <property type="entry name" value="Bira Bifunctional Protein, Domain 2"/>
    <property type="match status" value="1"/>
</dbReference>
<dbReference type="SUPFAM" id="SSF55681">
    <property type="entry name" value="Class II aaRS and biotin synthetases"/>
    <property type="match status" value="1"/>
</dbReference>
<accession>B7KEK3</accession>
<dbReference type="KEGG" id="cyc:PCC7424_0566"/>
<evidence type="ECO:0000313" key="3">
    <source>
        <dbReference type="EMBL" id="ACK69028.1"/>
    </source>
</evidence>
<proteinExistence type="predicted"/>
<organism evidence="3 4">
    <name type="scientific">Gloeothece citriformis (strain PCC 7424)</name>
    <name type="common">Cyanothece sp. (strain PCC 7424)</name>
    <dbReference type="NCBI Taxonomy" id="65393"/>
    <lineage>
        <taxon>Bacteria</taxon>
        <taxon>Bacillati</taxon>
        <taxon>Cyanobacteriota</taxon>
        <taxon>Cyanophyceae</taxon>
        <taxon>Oscillatoriophycideae</taxon>
        <taxon>Chroococcales</taxon>
        <taxon>Aphanothecaceae</taxon>
        <taxon>Gloeothece</taxon>
        <taxon>Gloeothece citriformis</taxon>
    </lineage>
</organism>
<dbReference type="eggNOG" id="COG0340">
    <property type="taxonomic scope" value="Bacteria"/>
</dbReference>
<dbReference type="Proteomes" id="UP000002384">
    <property type="component" value="Chromosome"/>
</dbReference>
<dbReference type="InterPro" id="IPR004408">
    <property type="entry name" value="Biotin_CoA_COase_ligase"/>
</dbReference>
<evidence type="ECO:0000313" key="4">
    <source>
        <dbReference type="Proteomes" id="UP000002384"/>
    </source>
</evidence>
<keyword evidence="1 3" id="KW-0436">Ligase</keyword>
<protein>
    <submittedName>
        <fullName evidence="3">Biotin/acetyl-CoA-carboxylase ligase</fullName>
    </submittedName>
</protein>
<reference evidence="4" key="1">
    <citation type="journal article" date="2011" name="MBio">
        <title>Novel metabolic attributes of the genus Cyanothece, comprising a group of unicellular nitrogen-fixing Cyanobacteria.</title>
        <authorList>
            <person name="Bandyopadhyay A."/>
            <person name="Elvitigala T."/>
            <person name="Welsh E."/>
            <person name="Stockel J."/>
            <person name="Liberton M."/>
            <person name="Min H."/>
            <person name="Sherman L.A."/>
            <person name="Pakrasi H.B."/>
        </authorList>
    </citation>
    <scope>NUCLEOTIDE SEQUENCE [LARGE SCALE GENOMIC DNA]</scope>
    <source>
        <strain evidence="4">PCC 7424</strain>
    </source>
</reference>
<dbReference type="HOGENOM" id="CLU_051096_6_0_3"/>
<dbReference type="InterPro" id="IPR045864">
    <property type="entry name" value="aa-tRNA-synth_II/BPL/LPL"/>
</dbReference>